<dbReference type="GeneID" id="116221151"/>
<dbReference type="SMART" id="SM00233">
    <property type="entry name" value="PH"/>
    <property type="match status" value="1"/>
</dbReference>
<dbReference type="InterPro" id="IPR011993">
    <property type="entry name" value="PH-like_dom_sf"/>
</dbReference>
<dbReference type="Proteomes" id="UP000515152">
    <property type="component" value="Chromosome 1"/>
</dbReference>
<dbReference type="Gene3D" id="2.30.29.30">
    <property type="entry name" value="Pleckstrin-homology domain (PH domain)/Phosphotyrosine-binding domain (PTB)"/>
    <property type="match status" value="1"/>
</dbReference>
<proteinExistence type="predicted"/>
<dbReference type="PROSITE" id="PS50003">
    <property type="entry name" value="PH_DOMAIN"/>
    <property type="match status" value="1"/>
</dbReference>
<protein>
    <submittedName>
        <fullName evidence="4">Uncharacterized protein LOC116221151 isoform X1</fullName>
    </submittedName>
</protein>
<dbReference type="KEGG" id="char:116221151"/>
<name>A0A6P8FL34_CLUHA</name>
<evidence type="ECO:0000259" key="2">
    <source>
        <dbReference type="PROSITE" id="PS50003"/>
    </source>
</evidence>
<dbReference type="SUPFAM" id="SSF50729">
    <property type="entry name" value="PH domain-like"/>
    <property type="match status" value="1"/>
</dbReference>
<evidence type="ECO:0000313" key="3">
    <source>
        <dbReference type="Proteomes" id="UP000515152"/>
    </source>
</evidence>
<feature type="region of interest" description="Disordered" evidence="1">
    <location>
        <begin position="115"/>
        <end position="137"/>
    </location>
</feature>
<keyword evidence="3" id="KW-1185">Reference proteome</keyword>
<reference evidence="4" key="1">
    <citation type="submission" date="2025-08" db="UniProtKB">
        <authorList>
            <consortium name="RefSeq"/>
        </authorList>
    </citation>
    <scope>IDENTIFICATION</scope>
</reference>
<dbReference type="CDD" id="cd00821">
    <property type="entry name" value="PH"/>
    <property type="match status" value="1"/>
</dbReference>
<evidence type="ECO:0000313" key="4">
    <source>
        <dbReference type="RefSeq" id="XP_031426839.1"/>
    </source>
</evidence>
<dbReference type="RefSeq" id="XP_031426839.1">
    <property type="nucleotide sequence ID" value="XM_031570979.2"/>
</dbReference>
<dbReference type="AlphaFoldDB" id="A0A6P8FL34"/>
<accession>A0A6P8FL34</accession>
<evidence type="ECO:0000256" key="1">
    <source>
        <dbReference type="SAM" id="MobiDB-lite"/>
    </source>
</evidence>
<feature type="domain" description="PH" evidence="2">
    <location>
        <begin position="10"/>
        <end position="108"/>
    </location>
</feature>
<organism evidence="3 4">
    <name type="scientific">Clupea harengus</name>
    <name type="common">Atlantic herring</name>
    <dbReference type="NCBI Taxonomy" id="7950"/>
    <lineage>
        <taxon>Eukaryota</taxon>
        <taxon>Metazoa</taxon>
        <taxon>Chordata</taxon>
        <taxon>Craniata</taxon>
        <taxon>Vertebrata</taxon>
        <taxon>Euteleostomi</taxon>
        <taxon>Actinopterygii</taxon>
        <taxon>Neopterygii</taxon>
        <taxon>Teleostei</taxon>
        <taxon>Clupei</taxon>
        <taxon>Clupeiformes</taxon>
        <taxon>Clupeoidei</taxon>
        <taxon>Clupeidae</taxon>
        <taxon>Clupea</taxon>
    </lineage>
</organism>
<dbReference type="OrthoDB" id="9942268at2759"/>
<dbReference type="InterPro" id="IPR001849">
    <property type="entry name" value="PH_domain"/>
</dbReference>
<dbReference type="Pfam" id="PF00169">
    <property type="entry name" value="PH"/>
    <property type="match status" value="1"/>
</dbReference>
<gene>
    <name evidence="4" type="primary">LOC116221151</name>
</gene>
<sequence length="275" mass="31617">MSLEVDVGSKLFFEGYLKKRKDKMKIRWVTYWFRLHNTTLFFYSKKEGRATNLKGQYYIYTVQSVREVTDGKRHTFEITMKNGKRKVLAADTAELRWEWVRQLWKSMQLSGSGRSLSVCPRPKGTDQKARSNSSPCTSDMLVTKLVEGTGQPSHGPSGPDDGVYTNWLSSHRPNPTDNTTFSGVDTYSQVTFKTEYNQIQERKQKHEDILYDVLPPARKSMPLIENIYDTPTPYRRVSGQQQPHTEVTDGIYDVPKSLLSKMSEHTLGESVCQQL</sequence>